<dbReference type="AlphaFoldDB" id="A0A0C9X191"/>
<sequence>MQCSIHKEIELKEALSYSDVLQSHVVHCPPTPTWDPATDPLFQAMTSFTPPSLEPTANSNLGIFGSNPTSDAEFTDFLSSLSSEVPQQFDGSFQFGFSPETTKISPSPARTCSPSSAPSPTFQTVDPASLWNSRGNSLDPPIYTSQQVGDMLDAVSSCLIGTIDTMMRTYPHPDGGFNTSNLLPAPGAYSRNPDLKRIILNEALPRLIAGLNDPMAPSDTVGFNHNMHPHCSLPAR</sequence>
<dbReference type="EMBL" id="KN838557">
    <property type="protein sequence ID" value="KIK05865.1"/>
    <property type="molecule type" value="Genomic_DNA"/>
</dbReference>
<dbReference type="STRING" id="1095629.A0A0C9X191"/>
<evidence type="ECO:0000313" key="1">
    <source>
        <dbReference type="EMBL" id="KIK05865.1"/>
    </source>
</evidence>
<dbReference type="HOGENOM" id="CLU_1175589_0_0_1"/>
<reference evidence="2" key="2">
    <citation type="submission" date="2015-01" db="EMBL/GenBank/DDBJ databases">
        <title>Evolutionary Origins and Diversification of the Mycorrhizal Mutualists.</title>
        <authorList>
            <consortium name="DOE Joint Genome Institute"/>
            <consortium name="Mycorrhizal Genomics Consortium"/>
            <person name="Kohler A."/>
            <person name="Kuo A."/>
            <person name="Nagy L.G."/>
            <person name="Floudas D."/>
            <person name="Copeland A."/>
            <person name="Barry K.W."/>
            <person name="Cichocki N."/>
            <person name="Veneault-Fourrey C."/>
            <person name="LaButti K."/>
            <person name="Lindquist E.A."/>
            <person name="Lipzen A."/>
            <person name="Lundell T."/>
            <person name="Morin E."/>
            <person name="Murat C."/>
            <person name="Riley R."/>
            <person name="Ohm R."/>
            <person name="Sun H."/>
            <person name="Tunlid A."/>
            <person name="Henrissat B."/>
            <person name="Grigoriev I.V."/>
            <person name="Hibbett D.S."/>
            <person name="Martin F."/>
        </authorList>
    </citation>
    <scope>NUCLEOTIDE SEQUENCE [LARGE SCALE GENOMIC DNA]</scope>
    <source>
        <strain evidence="2">LaAM-08-1</strain>
    </source>
</reference>
<name>A0A0C9X191_9AGAR</name>
<dbReference type="Proteomes" id="UP000054477">
    <property type="component" value="Unassembled WGS sequence"/>
</dbReference>
<protein>
    <submittedName>
        <fullName evidence="1">Uncharacterized protein</fullName>
    </submittedName>
</protein>
<dbReference type="OrthoDB" id="654211at2759"/>
<gene>
    <name evidence="1" type="ORF">K443DRAFT_120410</name>
</gene>
<keyword evidence="2" id="KW-1185">Reference proteome</keyword>
<evidence type="ECO:0000313" key="2">
    <source>
        <dbReference type="Proteomes" id="UP000054477"/>
    </source>
</evidence>
<proteinExistence type="predicted"/>
<organism evidence="1 2">
    <name type="scientific">Laccaria amethystina LaAM-08-1</name>
    <dbReference type="NCBI Taxonomy" id="1095629"/>
    <lineage>
        <taxon>Eukaryota</taxon>
        <taxon>Fungi</taxon>
        <taxon>Dikarya</taxon>
        <taxon>Basidiomycota</taxon>
        <taxon>Agaricomycotina</taxon>
        <taxon>Agaricomycetes</taxon>
        <taxon>Agaricomycetidae</taxon>
        <taxon>Agaricales</taxon>
        <taxon>Agaricineae</taxon>
        <taxon>Hydnangiaceae</taxon>
        <taxon>Laccaria</taxon>
    </lineage>
</organism>
<reference evidence="1 2" key="1">
    <citation type="submission" date="2014-04" db="EMBL/GenBank/DDBJ databases">
        <authorList>
            <consortium name="DOE Joint Genome Institute"/>
            <person name="Kuo A."/>
            <person name="Kohler A."/>
            <person name="Nagy L.G."/>
            <person name="Floudas D."/>
            <person name="Copeland A."/>
            <person name="Barry K.W."/>
            <person name="Cichocki N."/>
            <person name="Veneault-Fourrey C."/>
            <person name="LaButti K."/>
            <person name="Lindquist E.A."/>
            <person name="Lipzen A."/>
            <person name="Lundell T."/>
            <person name="Morin E."/>
            <person name="Murat C."/>
            <person name="Sun H."/>
            <person name="Tunlid A."/>
            <person name="Henrissat B."/>
            <person name="Grigoriev I.V."/>
            <person name="Hibbett D.S."/>
            <person name="Martin F."/>
            <person name="Nordberg H.P."/>
            <person name="Cantor M.N."/>
            <person name="Hua S.X."/>
        </authorList>
    </citation>
    <scope>NUCLEOTIDE SEQUENCE [LARGE SCALE GENOMIC DNA]</scope>
    <source>
        <strain evidence="1 2">LaAM-08-1</strain>
    </source>
</reference>
<accession>A0A0C9X191</accession>